<sequence>YNHSLAKTMQKLSLTFTQHINKKYKRTGRLWECRFHSALVDKESYLWSVSRYIERNPVRAKIASKPDEYRWSSAKANITGKGMDFIKPIWQDDAKREEYIAFLNNPDKEEEIEIIKKSTISGKPIGSEEFLNQMVETLGITINTRPKGRPRKGKN</sequence>
<organism evidence="1">
    <name type="scientific">marine sediment metagenome</name>
    <dbReference type="NCBI Taxonomy" id="412755"/>
    <lineage>
        <taxon>unclassified sequences</taxon>
        <taxon>metagenomes</taxon>
        <taxon>ecological metagenomes</taxon>
    </lineage>
</organism>
<dbReference type="GO" id="GO:0004803">
    <property type="term" value="F:transposase activity"/>
    <property type="evidence" value="ECO:0007669"/>
    <property type="project" value="InterPro"/>
</dbReference>
<dbReference type="GO" id="GO:0003677">
    <property type="term" value="F:DNA binding"/>
    <property type="evidence" value="ECO:0007669"/>
    <property type="project" value="InterPro"/>
</dbReference>
<proteinExistence type="predicted"/>
<dbReference type="InterPro" id="IPR036515">
    <property type="entry name" value="Transposase_17_sf"/>
</dbReference>
<dbReference type="EMBL" id="BARS01000592">
    <property type="protein sequence ID" value="GAF79691.1"/>
    <property type="molecule type" value="Genomic_DNA"/>
</dbReference>
<dbReference type="PANTHER" id="PTHR34322:SF2">
    <property type="entry name" value="TRANSPOSASE IS200-LIKE DOMAIN-CONTAINING PROTEIN"/>
    <property type="match status" value="1"/>
</dbReference>
<accession>X0SX23</accession>
<dbReference type="PANTHER" id="PTHR34322">
    <property type="entry name" value="TRANSPOSASE, Y1_TNP DOMAIN-CONTAINING"/>
    <property type="match status" value="1"/>
</dbReference>
<comment type="caution">
    <text evidence="1">The sequence shown here is derived from an EMBL/GenBank/DDBJ whole genome shotgun (WGS) entry which is preliminary data.</text>
</comment>
<dbReference type="Gene3D" id="3.30.70.1290">
    <property type="entry name" value="Transposase IS200-like"/>
    <property type="match status" value="1"/>
</dbReference>
<gene>
    <name evidence="1" type="ORF">S01H1_01382</name>
</gene>
<evidence type="ECO:0000313" key="1">
    <source>
        <dbReference type="EMBL" id="GAF79691.1"/>
    </source>
</evidence>
<reference evidence="1" key="1">
    <citation type="journal article" date="2014" name="Front. Microbiol.">
        <title>High frequency of phylogenetically diverse reductive dehalogenase-homologous genes in deep subseafloor sedimentary metagenomes.</title>
        <authorList>
            <person name="Kawai M."/>
            <person name="Futagami T."/>
            <person name="Toyoda A."/>
            <person name="Takaki Y."/>
            <person name="Nishi S."/>
            <person name="Hori S."/>
            <person name="Arai W."/>
            <person name="Tsubouchi T."/>
            <person name="Morono Y."/>
            <person name="Uchiyama I."/>
            <person name="Ito T."/>
            <person name="Fujiyama A."/>
            <person name="Inagaki F."/>
            <person name="Takami H."/>
        </authorList>
    </citation>
    <scope>NUCLEOTIDE SEQUENCE</scope>
    <source>
        <strain evidence="1">Expedition CK06-06</strain>
    </source>
</reference>
<protein>
    <recommendedName>
        <fullName evidence="2">Transposase IS200-like domain-containing protein</fullName>
    </recommendedName>
</protein>
<name>X0SX23_9ZZZZ</name>
<dbReference type="GO" id="GO:0006313">
    <property type="term" value="P:DNA transposition"/>
    <property type="evidence" value="ECO:0007669"/>
    <property type="project" value="InterPro"/>
</dbReference>
<dbReference type="AlphaFoldDB" id="X0SX23"/>
<feature type="non-terminal residue" evidence="1">
    <location>
        <position position="1"/>
    </location>
</feature>
<dbReference type="SUPFAM" id="SSF143422">
    <property type="entry name" value="Transposase IS200-like"/>
    <property type="match status" value="1"/>
</dbReference>
<evidence type="ECO:0008006" key="2">
    <source>
        <dbReference type="Google" id="ProtNLM"/>
    </source>
</evidence>